<dbReference type="Gene3D" id="1.25.40.10">
    <property type="entry name" value="Tetratricopeptide repeat domain"/>
    <property type="match status" value="2"/>
</dbReference>
<evidence type="ECO:0000313" key="6">
    <source>
        <dbReference type="Proteomes" id="UP000652761"/>
    </source>
</evidence>
<feature type="repeat" description="PPR" evidence="3">
    <location>
        <begin position="483"/>
        <end position="517"/>
    </location>
</feature>
<comment type="similarity">
    <text evidence="1">Belongs to the PPR family. P subfamily.</text>
</comment>
<evidence type="ECO:0000256" key="3">
    <source>
        <dbReference type="PROSITE-ProRule" id="PRU00708"/>
    </source>
</evidence>
<evidence type="ECO:0000256" key="4">
    <source>
        <dbReference type="SAM" id="MobiDB-lite"/>
    </source>
</evidence>
<feature type="region of interest" description="Disordered" evidence="4">
    <location>
        <begin position="144"/>
        <end position="163"/>
    </location>
</feature>
<proteinExistence type="inferred from homology"/>
<dbReference type="Pfam" id="PF13041">
    <property type="entry name" value="PPR_2"/>
    <property type="match status" value="1"/>
</dbReference>
<dbReference type="PANTHER" id="PTHR47939:SF13">
    <property type="entry name" value="OS03G0201400 PROTEIN"/>
    <property type="match status" value="1"/>
</dbReference>
<sequence length="744" mass="83847">MLRAGTGRALRSPLRRASNIGNPTLAPSAAVALSRPRLTGDPAPPTASRPSRARSTQRRHPVRNPERDLCSPFPARSGPEFSPPQPSRPCFLYVLHLAFLLSAPLLRNKGGVFSALLVSPPLRRARSSNLRRGLLSVIKRHPFSSSSGTPSLQQPFSSICSDESNNSETSKEFDANAVSAICRSVISRCSHAWEKKDGAFPEVSSLLDFVKLSIGSSPQTMRRFWRVSALRPEEVLEILTGFGPKVGRKEASLLLKLFIWSGKQAGDFRHLPKSYEMMISILIGARMFRDAESLLVETSACEAFVPGFNGLFSGVIHGYVETCDLKGSIALYDRARCRPDVVLTVPCYQALLRWLVELEKADLAHRIYMDMVDMRLVSTSENLALDFIVRTLCKNGRALEAVNLLRRVRHLGIESDRASLDAIVDEYCKKRDFEDLLNFLKEWQHLPSIHLCNKILSCLCRTWGTDQAWLFMQKMDVLCVEADTKTFEIFIRWSCREGRLRNAFIYLSEMFSRMLRPNVQVYNTLLSGVFKEGMWKYAKEIYADMVETGIVPDMSTFRVILAGFCRERKFDEVTHILGEMVNRGFVCLSPSGDTFSKAFSLLGLDCLCVKVKRDNNMLFPKAEFFDSLGNGLYLDTDLPMYEGILIKILDDAVLPEFDFVVQEECRKGEMETALMMTNEAVQHGHSLSILTYSILLKGLITFDSFIDEAVNVLEEIAELYAWSHMICSFIGFVVMEELVTQKGF</sequence>
<dbReference type="InterPro" id="IPR002885">
    <property type="entry name" value="PPR_rpt"/>
</dbReference>
<evidence type="ECO:0000313" key="5">
    <source>
        <dbReference type="EMBL" id="MQM18990.1"/>
    </source>
</evidence>
<comment type="caution">
    <text evidence="5">The sequence shown here is derived from an EMBL/GenBank/DDBJ whole genome shotgun (WGS) entry which is preliminary data.</text>
</comment>
<reference evidence="5" key="1">
    <citation type="submission" date="2017-07" db="EMBL/GenBank/DDBJ databases">
        <title>Taro Niue Genome Assembly and Annotation.</title>
        <authorList>
            <person name="Atibalentja N."/>
            <person name="Keating K."/>
            <person name="Fields C.J."/>
        </authorList>
    </citation>
    <scope>NUCLEOTIDE SEQUENCE</scope>
    <source>
        <strain evidence="5">Niue_2</strain>
        <tissue evidence="5">Leaf</tissue>
    </source>
</reference>
<protein>
    <recommendedName>
        <fullName evidence="7">Pentatricopeptide repeat-containing protein</fullName>
    </recommendedName>
</protein>
<organism evidence="5 6">
    <name type="scientific">Colocasia esculenta</name>
    <name type="common">Wild taro</name>
    <name type="synonym">Arum esculentum</name>
    <dbReference type="NCBI Taxonomy" id="4460"/>
    <lineage>
        <taxon>Eukaryota</taxon>
        <taxon>Viridiplantae</taxon>
        <taxon>Streptophyta</taxon>
        <taxon>Embryophyta</taxon>
        <taxon>Tracheophyta</taxon>
        <taxon>Spermatophyta</taxon>
        <taxon>Magnoliopsida</taxon>
        <taxon>Liliopsida</taxon>
        <taxon>Araceae</taxon>
        <taxon>Aroideae</taxon>
        <taxon>Colocasieae</taxon>
        <taxon>Colocasia</taxon>
    </lineage>
</organism>
<feature type="compositionally biased region" description="Basic residues" evidence="4">
    <location>
        <begin position="51"/>
        <end position="62"/>
    </location>
</feature>
<dbReference type="InterPro" id="IPR050667">
    <property type="entry name" value="PPR-containing_protein"/>
</dbReference>
<evidence type="ECO:0000256" key="2">
    <source>
        <dbReference type="ARBA" id="ARBA00022737"/>
    </source>
</evidence>
<dbReference type="PANTHER" id="PTHR47939">
    <property type="entry name" value="MEMBRANE-ASSOCIATED SALT-INDUCIBLE PROTEIN-LIKE"/>
    <property type="match status" value="1"/>
</dbReference>
<keyword evidence="2" id="KW-0677">Repeat</keyword>
<evidence type="ECO:0008006" key="7">
    <source>
        <dbReference type="Google" id="ProtNLM"/>
    </source>
</evidence>
<feature type="repeat" description="PPR" evidence="3">
    <location>
        <begin position="553"/>
        <end position="587"/>
    </location>
</feature>
<evidence type="ECO:0000256" key="1">
    <source>
        <dbReference type="ARBA" id="ARBA00007626"/>
    </source>
</evidence>
<dbReference type="NCBIfam" id="TIGR00756">
    <property type="entry name" value="PPR"/>
    <property type="match status" value="2"/>
</dbReference>
<dbReference type="Proteomes" id="UP000652761">
    <property type="component" value="Unassembled WGS sequence"/>
</dbReference>
<dbReference type="InterPro" id="IPR011990">
    <property type="entry name" value="TPR-like_helical_dom_sf"/>
</dbReference>
<keyword evidence="6" id="KW-1185">Reference proteome</keyword>
<feature type="region of interest" description="Disordered" evidence="4">
    <location>
        <begin position="1"/>
        <end position="82"/>
    </location>
</feature>
<dbReference type="PROSITE" id="PS51375">
    <property type="entry name" value="PPR"/>
    <property type="match status" value="3"/>
</dbReference>
<feature type="repeat" description="PPR" evidence="3">
    <location>
        <begin position="518"/>
        <end position="552"/>
    </location>
</feature>
<dbReference type="OrthoDB" id="773543at2759"/>
<accession>A0A843XII1</accession>
<gene>
    <name evidence="5" type="ORF">Taro_051990</name>
</gene>
<dbReference type="AlphaFoldDB" id="A0A843XII1"/>
<dbReference type="EMBL" id="NMUH01008568">
    <property type="protein sequence ID" value="MQM18990.1"/>
    <property type="molecule type" value="Genomic_DNA"/>
</dbReference>
<name>A0A843XII1_COLES</name>